<comment type="catalytic activity">
    <reaction evidence="2">
        <text>a (3E)-enoyl-CoA = a 4-saturated (2E)-enoyl-CoA</text>
        <dbReference type="Rhea" id="RHEA:45228"/>
        <dbReference type="ChEBI" id="CHEBI:58521"/>
        <dbReference type="ChEBI" id="CHEBI:85097"/>
        <dbReference type="EC" id="5.3.3.8"/>
    </reaction>
</comment>
<evidence type="ECO:0000313" key="8">
    <source>
        <dbReference type="Proteomes" id="UP001237642"/>
    </source>
</evidence>
<evidence type="ECO:0000256" key="4">
    <source>
        <dbReference type="ARBA" id="ARBA00005254"/>
    </source>
</evidence>
<dbReference type="CDD" id="cd06558">
    <property type="entry name" value="crotonase-like"/>
    <property type="match status" value="1"/>
</dbReference>
<dbReference type="GO" id="GO:0006635">
    <property type="term" value="P:fatty acid beta-oxidation"/>
    <property type="evidence" value="ECO:0007669"/>
    <property type="project" value="TreeGrafter"/>
</dbReference>
<dbReference type="Gene3D" id="3.90.226.10">
    <property type="entry name" value="2-enoyl-CoA Hydratase, Chain A, domain 1"/>
    <property type="match status" value="1"/>
</dbReference>
<name>A0AAD8I7H3_9APIA</name>
<dbReference type="InterPro" id="IPR029045">
    <property type="entry name" value="ClpP/crotonase-like_dom_sf"/>
</dbReference>
<comment type="caution">
    <text evidence="7">The sequence shown here is derived from an EMBL/GenBank/DDBJ whole genome shotgun (WGS) entry which is preliminary data.</text>
</comment>
<dbReference type="AlphaFoldDB" id="A0AAD8I7H3"/>
<comment type="pathway">
    <text evidence="3">Lipid metabolism; fatty acid beta-oxidation.</text>
</comment>
<evidence type="ECO:0000256" key="2">
    <source>
        <dbReference type="ARBA" id="ARBA00000765"/>
    </source>
</evidence>
<dbReference type="FunFam" id="3.90.226.10:FF:000049">
    <property type="entry name" value="Enoyl-CoA delta isomerase 3"/>
    <property type="match status" value="1"/>
</dbReference>
<evidence type="ECO:0000256" key="1">
    <source>
        <dbReference type="ARBA" id="ARBA00000452"/>
    </source>
</evidence>
<dbReference type="Proteomes" id="UP001237642">
    <property type="component" value="Unassembled WGS sequence"/>
</dbReference>
<dbReference type="EC" id="5.3.3.8" evidence="5"/>
<gene>
    <name evidence="7" type="ORF">POM88_026618</name>
</gene>
<dbReference type="PANTHER" id="PTHR11941">
    <property type="entry name" value="ENOYL-COA HYDRATASE-RELATED"/>
    <property type="match status" value="1"/>
</dbReference>
<reference evidence="7" key="1">
    <citation type="submission" date="2023-02" db="EMBL/GenBank/DDBJ databases">
        <title>Genome of toxic invasive species Heracleum sosnowskyi carries increased number of genes despite the absence of recent whole-genome duplications.</title>
        <authorList>
            <person name="Schelkunov M."/>
            <person name="Shtratnikova V."/>
            <person name="Makarenko M."/>
            <person name="Klepikova A."/>
            <person name="Omelchenko D."/>
            <person name="Novikova G."/>
            <person name="Obukhova E."/>
            <person name="Bogdanov V."/>
            <person name="Penin A."/>
            <person name="Logacheva M."/>
        </authorList>
    </citation>
    <scope>NUCLEOTIDE SEQUENCE</scope>
    <source>
        <strain evidence="7">Hsosn_3</strain>
        <tissue evidence="7">Leaf</tissue>
    </source>
</reference>
<comment type="similarity">
    <text evidence="4">Belongs to the enoyl-CoA hydratase/isomerase family.</text>
</comment>
<organism evidence="7 8">
    <name type="scientific">Heracleum sosnowskyi</name>
    <dbReference type="NCBI Taxonomy" id="360622"/>
    <lineage>
        <taxon>Eukaryota</taxon>
        <taxon>Viridiplantae</taxon>
        <taxon>Streptophyta</taxon>
        <taxon>Embryophyta</taxon>
        <taxon>Tracheophyta</taxon>
        <taxon>Spermatophyta</taxon>
        <taxon>Magnoliopsida</taxon>
        <taxon>eudicotyledons</taxon>
        <taxon>Gunneridae</taxon>
        <taxon>Pentapetalae</taxon>
        <taxon>asterids</taxon>
        <taxon>campanulids</taxon>
        <taxon>Apiales</taxon>
        <taxon>Apiaceae</taxon>
        <taxon>Apioideae</taxon>
        <taxon>apioid superclade</taxon>
        <taxon>Tordylieae</taxon>
        <taxon>Tordyliinae</taxon>
        <taxon>Heracleum</taxon>
    </lineage>
</organism>
<reference evidence="7" key="2">
    <citation type="submission" date="2023-05" db="EMBL/GenBank/DDBJ databases">
        <authorList>
            <person name="Schelkunov M.I."/>
        </authorList>
    </citation>
    <scope>NUCLEOTIDE SEQUENCE</scope>
    <source>
        <strain evidence="7">Hsosn_3</strain>
        <tissue evidence="7">Leaf</tissue>
    </source>
</reference>
<evidence type="ECO:0000256" key="5">
    <source>
        <dbReference type="ARBA" id="ARBA00012064"/>
    </source>
</evidence>
<protein>
    <recommendedName>
        <fullName evidence="5">Delta(3)-Delta(2)-enoyl-CoA isomerase</fullName>
        <ecNumber evidence="5">5.3.3.8</ecNumber>
    </recommendedName>
</protein>
<evidence type="ECO:0000256" key="3">
    <source>
        <dbReference type="ARBA" id="ARBA00005005"/>
    </source>
</evidence>
<dbReference type="PANTHER" id="PTHR11941:SF75">
    <property type="entry name" value="ENOYL-COA HYDRATASE_ISOMERASE FAMILY PROTEIN"/>
    <property type="match status" value="1"/>
</dbReference>
<comment type="catalytic activity">
    <reaction evidence="1">
        <text>a (3Z)-enoyl-CoA = a 4-saturated (2E)-enoyl-CoA</text>
        <dbReference type="Rhea" id="RHEA:45900"/>
        <dbReference type="ChEBI" id="CHEBI:85097"/>
        <dbReference type="ChEBI" id="CHEBI:85489"/>
        <dbReference type="EC" id="5.3.3.8"/>
    </reaction>
</comment>
<accession>A0AAD8I7H3</accession>
<dbReference type="SUPFAM" id="SSF52096">
    <property type="entry name" value="ClpP/crotonase"/>
    <property type="match status" value="1"/>
</dbReference>
<dbReference type="GO" id="GO:0005777">
    <property type="term" value="C:peroxisome"/>
    <property type="evidence" value="ECO:0007669"/>
    <property type="project" value="TreeGrafter"/>
</dbReference>
<dbReference type="InterPro" id="IPR001753">
    <property type="entry name" value="Enoyl-CoA_hydra/iso"/>
</dbReference>
<proteinExistence type="inferred from homology"/>
<keyword evidence="8" id="KW-1185">Reference proteome</keyword>
<evidence type="ECO:0000313" key="7">
    <source>
        <dbReference type="EMBL" id="KAK1379874.1"/>
    </source>
</evidence>
<keyword evidence="6" id="KW-0443">Lipid metabolism</keyword>
<sequence>MCTLEKRGNIFVLTLTGDDQHRLNPTLIATLQTHLSQAKAQASRGSVLVTLAQGKFFSNGFDLEWAQKVSSSADEAHARLVEMVELFRPVVKDLIALPMPTIAAVTGHAAAAGMVLALSHDHVFMRRDRGVMYMSEIDIGLPLADYFTALFRSKVASPAAWRNMLLNGMKLKAEDAVAMGIIDSAYDDAEKTVEAAVQLAEKLGKRKWDGAVYGEIRKSLHPELCNIVGLVDTGLATSRL</sequence>
<evidence type="ECO:0000256" key="6">
    <source>
        <dbReference type="ARBA" id="ARBA00023098"/>
    </source>
</evidence>
<dbReference type="GO" id="GO:0004165">
    <property type="term" value="F:delta(3)-delta(2)-enoyl-CoA isomerase activity"/>
    <property type="evidence" value="ECO:0007669"/>
    <property type="project" value="UniProtKB-EC"/>
</dbReference>
<dbReference type="EMBL" id="JAUIZM010000006">
    <property type="protein sequence ID" value="KAK1379874.1"/>
    <property type="molecule type" value="Genomic_DNA"/>
</dbReference>
<dbReference type="Pfam" id="PF00378">
    <property type="entry name" value="ECH_1"/>
    <property type="match status" value="1"/>
</dbReference>
<keyword evidence="7" id="KW-0413">Isomerase</keyword>